<dbReference type="Pfam" id="PF14292">
    <property type="entry name" value="SusE"/>
    <property type="match status" value="1"/>
</dbReference>
<gene>
    <name evidence="2" type="ORF">GS398_10695</name>
</gene>
<dbReference type="EMBL" id="WVHS01000002">
    <property type="protein sequence ID" value="MXV15773.1"/>
    <property type="molecule type" value="Genomic_DNA"/>
</dbReference>
<evidence type="ECO:0000313" key="2">
    <source>
        <dbReference type="EMBL" id="MXV15773.1"/>
    </source>
</evidence>
<dbReference type="RefSeq" id="WP_160906747.1">
    <property type="nucleotide sequence ID" value="NZ_WVHS01000002.1"/>
</dbReference>
<name>A0A7K1XXV9_9SPHI</name>
<dbReference type="InterPro" id="IPR025970">
    <property type="entry name" value="SusE"/>
</dbReference>
<protein>
    <recommendedName>
        <fullName evidence="1">SusE outer membrane protein domain-containing protein</fullName>
    </recommendedName>
</protein>
<feature type="domain" description="SusE outer membrane protein" evidence="1">
    <location>
        <begin position="50"/>
        <end position="136"/>
    </location>
</feature>
<evidence type="ECO:0000259" key="1">
    <source>
        <dbReference type="Pfam" id="PF14292"/>
    </source>
</evidence>
<dbReference type="Proteomes" id="UP000451233">
    <property type="component" value="Unassembled WGS sequence"/>
</dbReference>
<accession>A0A7K1XXV9</accession>
<proteinExistence type="predicted"/>
<organism evidence="2 3">
    <name type="scientific">Hufsiella ginkgonis</name>
    <dbReference type="NCBI Taxonomy" id="2695274"/>
    <lineage>
        <taxon>Bacteria</taxon>
        <taxon>Pseudomonadati</taxon>
        <taxon>Bacteroidota</taxon>
        <taxon>Sphingobacteriia</taxon>
        <taxon>Sphingobacteriales</taxon>
        <taxon>Sphingobacteriaceae</taxon>
        <taxon>Hufsiella</taxon>
    </lineage>
</organism>
<keyword evidence="3" id="KW-1185">Reference proteome</keyword>
<evidence type="ECO:0000313" key="3">
    <source>
        <dbReference type="Proteomes" id="UP000451233"/>
    </source>
</evidence>
<comment type="caution">
    <text evidence="2">The sequence shown here is derived from an EMBL/GenBank/DDBJ whole genome shotgun (WGS) entry which is preliminary data.</text>
</comment>
<sequence length="159" mass="16914">MNTIPFFDKTAGISGSGLFRTCTFSIMLCFFIMGCDKTLDAPEPAPLETGTFSASKTAVEVDLTKPTAEAVKFTWTAVPNSLVRYSLILSSGTKTDTTVIAQNALTKSYTNAELNAILVTKLGLAANTEKDIQAVVKAKVSINDKTALSNALTVKVIPK</sequence>
<dbReference type="AlphaFoldDB" id="A0A7K1XXV9"/>
<reference evidence="2 3" key="1">
    <citation type="submission" date="2019-11" db="EMBL/GenBank/DDBJ databases">
        <title>Pedobacter sp. HMF7056 Genome sequencing and assembly.</title>
        <authorList>
            <person name="Kang H."/>
            <person name="Kim H."/>
            <person name="Joh K."/>
        </authorList>
    </citation>
    <scope>NUCLEOTIDE SEQUENCE [LARGE SCALE GENOMIC DNA]</scope>
    <source>
        <strain evidence="2 3">HMF7056</strain>
    </source>
</reference>